<evidence type="ECO:0000256" key="1">
    <source>
        <dbReference type="ARBA" id="ARBA00004141"/>
    </source>
</evidence>
<dbReference type="Gene3D" id="1.20.1250.20">
    <property type="entry name" value="MFS general substrate transporter like domains"/>
    <property type="match status" value="1"/>
</dbReference>
<comment type="subcellular location">
    <subcellularLocation>
        <location evidence="1">Membrane</location>
        <topology evidence="1">Multi-pass membrane protein</topology>
    </subcellularLocation>
</comment>
<keyword evidence="6 10" id="KW-1133">Transmembrane helix</keyword>
<evidence type="ECO:0000259" key="11">
    <source>
        <dbReference type="PROSITE" id="PS50850"/>
    </source>
</evidence>
<keyword evidence="13" id="KW-1185">Reference proteome</keyword>
<feature type="transmembrane region" description="Helical" evidence="10">
    <location>
        <begin position="339"/>
        <end position="358"/>
    </location>
</feature>
<dbReference type="GO" id="GO:0000023">
    <property type="term" value="P:maltose metabolic process"/>
    <property type="evidence" value="ECO:0007669"/>
    <property type="project" value="UniProtKB-KW"/>
</dbReference>
<dbReference type="GO" id="GO:0016020">
    <property type="term" value="C:membrane"/>
    <property type="evidence" value="ECO:0007669"/>
    <property type="project" value="UniProtKB-SubCell"/>
</dbReference>
<dbReference type="PROSITE" id="PS00217">
    <property type="entry name" value="SUGAR_TRANSPORT_2"/>
    <property type="match status" value="1"/>
</dbReference>
<dbReference type="GO" id="GO:0005351">
    <property type="term" value="F:carbohydrate:proton symporter activity"/>
    <property type="evidence" value="ECO:0007669"/>
    <property type="project" value="TreeGrafter"/>
</dbReference>
<name>A0A1E4SIV6_9ASCO</name>
<dbReference type="InterPro" id="IPR005828">
    <property type="entry name" value="MFS_sugar_transport-like"/>
</dbReference>
<reference evidence="13" key="1">
    <citation type="submission" date="2016-05" db="EMBL/GenBank/DDBJ databases">
        <title>Comparative genomics of biotechnologically important yeasts.</title>
        <authorList>
            <consortium name="DOE Joint Genome Institute"/>
            <person name="Riley R."/>
            <person name="Haridas S."/>
            <person name="Wolfe K.H."/>
            <person name="Lopes M.R."/>
            <person name="Hittinger C.T."/>
            <person name="Goker M."/>
            <person name="Salamov A."/>
            <person name="Wisecaver J."/>
            <person name="Long T.M."/>
            <person name="Aerts A.L."/>
            <person name="Barry K."/>
            <person name="Choi C."/>
            <person name="Clum A."/>
            <person name="Coughlan A.Y."/>
            <person name="Deshpande S."/>
            <person name="Douglass A.P."/>
            <person name="Hanson S.J."/>
            <person name="Klenk H.-P."/>
            <person name="Labutti K."/>
            <person name="Lapidus A."/>
            <person name="Lindquist E."/>
            <person name="Lipzen A."/>
            <person name="Meier-Kolthoff J.P."/>
            <person name="Ohm R.A."/>
            <person name="Otillar R.P."/>
            <person name="Pangilinan J."/>
            <person name="Peng Y."/>
            <person name="Rokas A."/>
            <person name="Rosa C.A."/>
            <person name="Scheuner C."/>
            <person name="Sibirny A.A."/>
            <person name="Slot J.C."/>
            <person name="Stielow J.B."/>
            <person name="Sun H."/>
            <person name="Kurtzman C.P."/>
            <person name="Blackwell M."/>
            <person name="Grigoriev I.V."/>
            <person name="Jeffries T.W."/>
        </authorList>
    </citation>
    <scope>NUCLEOTIDE SEQUENCE [LARGE SCALE GENOMIC DNA]</scope>
    <source>
        <strain evidence="13">NRRL Y-17324</strain>
    </source>
</reference>
<keyword evidence="3 9" id="KW-0813">Transport</keyword>
<feature type="transmembrane region" description="Helical" evidence="10">
    <location>
        <begin position="150"/>
        <end position="168"/>
    </location>
</feature>
<keyword evidence="5 10" id="KW-0812">Transmembrane</keyword>
<keyword evidence="7 10" id="KW-0472">Membrane</keyword>
<dbReference type="InterPro" id="IPR005829">
    <property type="entry name" value="Sugar_transporter_CS"/>
</dbReference>
<feature type="transmembrane region" description="Helical" evidence="10">
    <location>
        <begin position="125"/>
        <end position="143"/>
    </location>
</feature>
<dbReference type="Pfam" id="PF00083">
    <property type="entry name" value="Sugar_tr"/>
    <property type="match status" value="1"/>
</dbReference>
<feature type="transmembrane region" description="Helical" evidence="10">
    <location>
        <begin position="395"/>
        <end position="418"/>
    </location>
</feature>
<dbReference type="InterPro" id="IPR020846">
    <property type="entry name" value="MFS_dom"/>
</dbReference>
<evidence type="ECO:0000256" key="6">
    <source>
        <dbReference type="ARBA" id="ARBA00022989"/>
    </source>
</evidence>
<dbReference type="STRING" id="984487.A0A1E4SIV6"/>
<feature type="transmembrane region" description="Helical" evidence="10">
    <location>
        <begin position="468"/>
        <end position="485"/>
    </location>
</feature>
<dbReference type="Proteomes" id="UP000094285">
    <property type="component" value="Unassembled WGS sequence"/>
</dbReference>
<evidence type="ECO:0000256" key="9">
    <source>
        <dbReference type="RuleBase" id="RU003346"/>
    </source>
</evidence>
<evidence type="ECO:0000256" key="2">
    <source>
        <dbReference type="ARBA" id="ARBA00010992"/>
    </source>
</evidence>
<dbReference type="NCBIfam" id="TIGR00879">
    <property type="entry name" value="SP"/>
    <property type="match status" value="1"/>
</dbReference>
<accession>A0A1E4SIV6</accession>
<dbReference type="PANTHER" id="PTHR48022:SF5">
    <property type="entry name" value="ALPHA-GLUCOSIDES PERMEASE MPH2-RELATED"/>
    <property type="match status" value="1"/>
</dbReference>
<dbReference type="RefSeq" id="XP_020064561.1">
    <property type="nucleotide sequence ID" value="XM_020209956.1"/>
</dbReference>
<dbReference type="AlphaFoldDB" id="A0A1E4SIV6"/>
<keyword evidence="4" id="KW-0762">Sugar transport</keyword>
<dbReference type="InterPro" id="IPR036259">
    <property type="entry name" value="MFS_trans_sf"/>
</dbReference>
<evidence type="ECO:0000256" key="7">
    <source>
        <dbReference type="ARBA" id="ARBA00023136"/>
    </source>
</evidence>
<evidence type="ECO:0000313" key="12">
    <source>
        <dbReference type="EMBL" id="ODV79439.1"/>
    </source>
</evidence>
<evidence type="ECO:0000256" key="4">
    <source>
        <dbReference type="ARBA" id="ARBA00022597"/>
    </source>
</evidence>
<dbReference type="GeneID" id="30984092"/>
<dbReference type="FunFam" id="1.20.1250.20:FF:000254">
    <property type="entry name" value="MAL31p Maltose permease"/>
    <property type="match status" value="1"/>
</dbReference>
<evidence type="ECO:0000313" key="13">
    <source>
        <dbReference type="Proteomes" id="UP000094285"/>
    </source>
</evidence>
<dbReference type="PANTHER" id="PTHR48022">
    <property type="entry name" value="PLASTIDIC GLUCOSE TRANSPORTER 4"/>
    <property type="match status" value="1"/>
</dbReference>
<feature type="domain" description="Major facilitator superfamily (MFS) profile" evidence="11">
    <location>
        <begin position="72"/>
        <end position="519"/>
    </location>
</feature>
<evidence type="ECO:0000256" key="8">
    <source>
        <dbReference type="ARBA" id="ARBA00026248"/>
    </source>
</evidence>
<evidence type="ECO:0000256" key="3">
    <source>
        <dbReference type="ARBA" id="ARBA00022448"/>
    </source>
</evidence>
<feature type="transmembrane region" description="Helical" evidence="10">
    <location>
        <begin position="370"/>
        <end position="388"/>
    </location>
</feature>
<evidence type="ECO:0000256" key="10">
    <source>
        <dbReference type="SAM" id="Phobius"/>
    </source>
</evidence>
<protein>
    <submittedName>
        <fullName evidence="12">Maltose permease</fullName>
    </submittedName>
</protein>
<sequence length="580" mass="65117">MTEFVEDIKKDGAITVHDPISKKNLASSIDDQMDEYVSKFLDMSNEAKSNDHKERNMSLGEGLRTFPKAVMWSIILSSALVMEGYDTNLLNSMYGFDAFNKKFGDFYPSLGTYQIPAKWQTALSMGYQSASIIGLFVSGIIASRIGYRKTLMTALITSVGLIFIQFFAPNREVLLLAYVLLGINWGAYQTLAVTYASEVAPTTLRVYLTTYVNVCWVFGQLISSGVLKGVTQMKSDNAYRIPFAIQWIWPIPLCLGVFLAPESPWYLAKKGRDEEAKQSLKRLLTENKHLPDKDVLAQAMLTKIQLTIKEEEATSAKATFKDCFTGTDFRRTRLAAITWLWQNITGSAFMGYSTYFYIQAGLSTDNSFTFSIVQYVLGIAGTVGSWFLSQKVGRFPIYFGGLCGQFIILIIVGALGAANPSGGSWGIGSLLLVYTFVYDLTVGPMTYCIVSELPSTRLRINTVMLARNLYNLAGIVVAIISPYMLNPTAWNWKAKTGFFWAGFCLIAIVWSWFELPETKDRTYAELDHLFRLKIKARDFKNTEVDVFDAGKLMEKFGEDGIRKFVEEKKREEAVLDDEKA</sequence>
<organism evidence="12 13">
    <name type="scientific">Suhomyces tanzawaensis NRRL Y-17324</name>
    <dbReference type="NCBI Taxonomy" id="984487"/>
    <lineage>
        <taxon>Eukaryota</taxon>
        <taxon>Fungi</taxon>
        <taxon>Dikarya</taxon>
        <taxon>Ascomycota</taxon>
        <taxon>Saccharomycotina</taxon>
        <taxon>Pichiomycetes</taxon>
        <taxon>Debaryomycetaceae</taxon>
        <taxon>Suhomyces</taxon>
    </lineage>
</organism>
<gene>
    <name evidence="12" type="ORF">CANTADRAFT_51552</name>
</gene>
<feature type="transmembrane region" description="Helical" evidence="10">
    <location>
        <begin position="497"/>
        <end position="513"/>
    </location>
</feature>
<dbReference type="InterPro" id="IPR003663">
    <property type="entry name" value="Sugar/inositol_transpt"/>
</dbReference>
<feature type="transmembrane region" description="Helical" evidence="10">
    <location>
        <begin position="424"/>
        <end position="447"/>
    </location>
</feature>
<dbReference type="PROSITE" id="PS50850">
    <property type="entry name" value="MFS"/>
    <property type="match status" value="1"/>
</dbReference>
<comment type="similarity">
    <text evidence="2 9">Belongs to the major facilitator superfamily. Sugar transporter (TC 2.A.1.1) family.</text>
</comment>
<dbReference type="EMBL" id="KV453912">
    <property type="protein sequence ID" value="ODV79439.1"/>
    <property type="molecule type" value="Genomic_DNA"/>
</dbReference>
<feature type="transmembrane region" description="Helical" evidence="10">
    <location>
        <begin position="174"/>
        <end position="196"/>
    </location>
</feature>
<evidence type="ECO:0000256" key="5">
    <source>
        <dbReference type="ARBA" id="ARBA00022692"/>
    </source>
</evidence>
<dbReference type="SUPFAM" id="SSF103473">
    <property type="entry name" value="MFS general substrate transporter"/>
    <property type="match status" value="1"/>
</dbReference>
<dbReference type="InterPro" id="IPR050360">
    <property type="entry name" value="MFS_Sugar_Transporters"/>
</dbReference>
<proteinExistence type="inferred from homology"/>
<feature type="transmembrane region" description="Helical" evidence="10">
    <location>
        <begin position="208"/>
        <end position="227"/>
    </location>
</feature>
<dbReference type="OrthoDB" id="6612291at2759"/>
<keyword evidence="8" id="KW-0462">Maltose metabolism</keyword>